<dbReference type="Proteomes" id="UP000061018">
    <property type="component" value="Chromosome"/>
</dbReference>
<feature type="compositionally biased region" description="Polar residues" evidence="1">
    <location>
        <begin position="50"/>
        <end position="62"/>
    </location>
</feature>
<dbReference type="EMBL" id="CP012382">
    <property type="protein sequence ID" value="AKZ53891.1"/>
    <property type="molecule type" value="Genomic_DNA"/>
</dbReference>
<evidence type="ECO:0000313" key="2">
    <source>
        <dbReference type="EMBL" id="AKZ53891.1"/>
    </source>
</evidence>
<name>A0A0K2ALV0_STRA7</name>
<protein>
    <submittedName>
        <fullName evidence="2">Uncharacterized protein</fullName>
    </submittedName>
</protein>
<sequence length="251" mass="26120">MPFHRSPCSRAGGSAGPASSGSRSQTRSTSAASPGRTTPASTARRRYGSTRCSAYQRGQSLPATLRIGARPMNASSGPPGGAAPNAGAPAECSAARSRPNRTAARALAGPSGTRSVTSRRPSSPTTAGTRTAPAPASQRSPADSARAAPAPSQRLTITVRPSARKTSVREADHRRSPVTVRPVNRAAAAEGVIVGHTVTSLGPDCGRPGERRPVRRWNTPYAGEQWDHDQFSVPSHHHPARPRVRTGRTAP</sequence>
<feature type="compositionally biased region" description="Low complexity" evidence="1">
    <location>
        <begin position="109"/>
        <end position="154"/>
    </location>
</feature>
<feature type="region of interest" description="Disordered" evidence="1">
    <location>
        <begin position="1"/>
        <end position="183"/>
    </location>
</feature>
<feature type="compositionally biased region" description="Low complexity" evidence="1">
    <location>
        <begin position="74"/>
        <end position="95"/>
    </location>
</feature>
<accession>A0A0K2ALV0</accession>
<feature type="region of interest" description="Disordered" evidence="1">
    <location>
        <begin position="223"/>
        <end position="251"/>
    </location>
</feature>
<organism evidence="2 3">
    <name type="scientific">Streptomyces ambofaciens (strain ATCC 23877 / 3486 / DSM 40053 / JCM 4204 / NBRC 12836 / NRRL B-2516)</name>
    <dbReference type="NCBI Taxonomy" id="278992"/>
    <lineage>
        <taxon>Bacteria</taxon>
        <taxon>Bacillati</taxon>
        <taxon>Actinomycetota</taxon>
        <taxon>Actinomycetes</taxon>
        <taxon>Kitasatosporales</taxon>
        <taxon>Streptomycetaceae</taxon>
        <taxon>Streptomyces</taxon>
    </lineage>
</organism>
<feature type="compositionally biased region" description="Low complexity" evidence="1">
    <location>
        <begin position="1"/>
        <end position="33"/>
    </location>
</feature>
<gene>
    <name evidence="2" type="ORF">SAM23877_0842</name>
</gene>
<dbReference type="KEGG" id="samb:SAM23877_0842"/>
<dbReference type="AlphaFoldDB" id="A0A0K2ALV0"/>
<evidence type="ECO:0000313" key="3">
    <source>
        <dbReference type="Proteomes" id="UP000061018"/>
    </source>
</evidence>
<feature type="compositionally biased region" description="Basic residues" evidence="1">
    <location>
        <begin position="235"/>
        <end position="251"/>
    </location>
</feature>
<proteinExistence type="predicted"/>
<evidence type="ECO:0000256" key="1">
    <source>
        <dbReference type="SAM" id="MobiDB-lite"/>
    </source>
</evidence>
<reference evidence="3" key="1">
    <citation type="journal article" date="2015" name="J. Biotechnol.">
        <title>Complete genome sequence of Streptomyces ambofaciens ATCC 23877, the spiramycin producer.</title>
        <authorList>
            <person name="Thibessard A."/>
            <person name="Haas D."/>
            <person name="Gerbaud C."/>
            <person name="Aigle B."/>
            <person name="Lautru S."/>
            <person name="Pernodet J.L."/>
            <person name="Leblond P."/>
        </authorList>
    </citation>
    <scope>NUCLEOTIDE SEQUENCE [LARGE SCALE GENOMIC DNA]</scope>
    <source>
        <strain evidence="3">ATCC 23877 / 3486 / DSM 40053 / JCM 4204 / NBRC 12836 / NRRL B-2516</strain>
    </source>
</reference>